<reference evidence="1" key="1">
    <citation type="journal article" date="2014" name="Int. J. Syst. Evol. Microbiol.">
        <title>Complete genome sequence of Corynebacterium casei LMG S-19264T (=DSM 44701T), isolated from a smear-ripened cheese.</title>
        <authorList>
            <consortium name="US DOE Joint Genome Institute (JGI-PGF)"/>
            <person name="Walter F."/>
            <person name="Albersmeier A."/>
            <person name="Kalinowski J."/>
            <person name="Ruckert C."/>
        </authorList>
    </citation>
    <scope>NUCLEOTIDE SEQUENCE</scope>
    <source>
        <strain evidence="1">CGMCC 1.12813</strain>
    </source>
</reference>
<accession>A0A916SAR4</accession>
<sequence>MDFTRSGLTAAGFAGFVPFSSLPMADVPTGPGVYVVLRAVGSAPEFLAVSGAGWFKDKDPSMSIADLDSAWVEGAQVVYIGKAGAGVRGNRGLRKRLTEYHRHGAGEKVGHWGGRYIWQLADQAETLVAWQETPDDDPEDAETALIDEFVSFYGTRPFANRKLGRARI</sequence>
<reference evidence="1" key="2">
    <citation type="submission" date="2020-09" db="EMBL/GenBank/DDBJ databases">
        <authorList>
            <person name="Sun Q."/>
            <person name="Zhou Y."/>
        </authorList>
    </citation>
    <scope>NUCLEOTIDE SEQUENCE</scope>
    <source>
        <strain evidence="1">CGMCC 1.12813</strain>
    </source>
</reference>
<evidence type="ECO:0000313" key="1">
    <source>
        <dbReference type="EMBL" id="GGA91050.1"/>
    </source>
</evidence>
<proteinExistence type="predicted"/>
<dbReference type="Proteomes" id="UP000606922">
    <property type="component" value="Unassembled WGS sequence"/>
</dbReference>
<dbReference type="EMBL" id="BMGB01000001">
    <property type="protein sequence ID" value="GGA91050.1"/>
    <property type="molecule type" value="Genomic_DNA"/>
</dbReference>
<dbReference type="RefSeq" id="WP_188508866.1">
    <property type="nucleotide sequence ID" value="NZ_BMGB01000001.1"/>
</dbReference>
<keyword evidence="2" id="KW-1185">Reference proteome</keyword>
<comment type="caution">
    <text evidence="1">The sequence shown here is derived from an EMBL/GenBank/DDBJ whole genome shotgun (WGS) entry which is preliminary data.</text>
</comment>
<gene>
    <name evidence="1" type="ORF">GCM10010979_02160</name>
</gene>
<evidence type="ECO:0000313" key="2">
    <source>
        <dbReference type="Proteomes" id="UP000606922"/>
    </source>
</evidence>
<organism evidence="1 2">
    <name type="scientific">Conyzicola nivalis</name>
    <dbReference type="NCBI Taxonomy" id="1477021"/>
    <lineage>
        <taxon>Bacteria</taxon>
        <taxon>Bacillati</taxon>
        <taxon>Actinomycetota</taxon>
        <taxon>Actinomycetes</taxon>
        <taxon>Micrococcales</taxon>
        <taxon>Microbacteriaceae</taxon>
        <taxon>Conyzicola</taxon>
    </lineage>
</organism>
<evidence type="ECO:0008006" key="3">
    <source>
        <dbReference type="Google" id="ProtNLM"/>
    </source>
</evidence>
<name>A0A916SAR4_9MICO</name>
<protein>
    <recommendedName>
        <fullName evidence="3">GIY-YIG domain-containing protein</fullName>
    </recommendedName>
</protein>
<dbReference type="AlphaFoldDB" id="A0A916SAR4"/>